<dbReference type="SUPFAM" id="SSF49303">
    <property type="entry name" value="beta-Galactosidase/glucuronidase domain"/>
    <property type="match status" value="1"/>
</dbReference>
<evidence type="ECO:0000259" key="1">
    <source>
        <dbReference type="Pfam" id="PF02836"/>
    </source>
</evidence>
<dbReference type="PANTHER" id="PTHR42732:SF3">
    <property type="entry name" value="HYDROLASE"/>
    <property type="match status" value="1"/>
</dbReference>
<dbReference type="Gene3D" id="2.60.120.260">
    <property type="entry name" value="Galactose-binding domain-like"/>
    <property type="match status" value="1"/>
</dbReference>
<sequence length="620" mass="68133">MSQESLASASSQDGRYPRPQLLRASWADLSGPWRFALDPDDRGVTDGWAGNPAEIAGEIIVPFPPESPASGIGDTGYQRVLWYRRTVAAAEVAEAGHDGGRTLLLHFGAVDYRADVWIDGAHVGAHEGGHTPFTVVVPQSAADGFDLVVRAEDDPQDLAQPRGKQDWEERRHVVWYDRTSGIWQPVWLESVPARYVQALTWRTDPDAAVVHLSVELDGRPAAGTRLSVRIARGEETLAAHVAELTEPHQTLTLSLPVLRNSQARDAWLWTPEHPLLLDAVVELLPPNGESDRIGSYLGIRSVGTGGGRVLVNDRPTAVRAVLSQGYWPQSHLAAPDADALRHEAQLIKDLGFTSVRVHQKVEDPRFLYWTDRLGLLVWAEMPSVYEFSALAAERLVREWAAVVRRDSSHPSIVVWVPLNESWGVDRIAQNGEERELARSLYHLTKALDSSRLVVSNDGWEHTRSDLFTVHDYENDAAVLRARYGTPEAVRQTLDGIAPNGRRMLVGSPEESADTAGRPVLLSEFGGVSVDRAADGTWGYRTVSSDEALETHLSTLFSAVGDCAPLAGWCYTQLTDTAQETNGLTDENRVPKIPLGRLRRMIADDDGIPAAAPVFHAEPSR</sequence>
<evidence type="ECO:0000313" key="2">
    <source>
        <dbReference type="EMBL" id="MDQ0646686.1"/>
    </source>
</evidence>
<dbReference type="GO" id="GO:0004553">
    <property type="term" value="F:hydrolase activity, hydrolyzing O-glycosyl compounds"/>
    <property type="evidence" value="ECO:0007669"/>
    <property type="project" value="InterPro"/>
</dbReference>
<evidence type="ECO:0000313" key="3">
    <source>
        <dbReference type="Proteomes" id="UP001244427"/>
    </source>
</evidence>
<dbReference type="InterPro" id="IPR017853">
    <property type="entry name" value="GH"/>
</dbReference>
<accession>A0AAW8ETP3</accession>
<dbReference type="EMBL" id="JAUSXV010000001">
    <property type="protein sequence ID" value="MDQ0646686.1"/>
    <property type="molecule type" value="Genomic_DNA"/>
</dbReference>
<dbReference type="SUPFAM" id="SSF49785">
    <property type="entry name" value="Galactose-binding domain-like"/>
    <property type="match status" value="1"/>
</dbReference>
<proteinExistence type="predicted"/>
<dbReference type="Gene3D" id="3.20.20.80">
    <property type="entry name" value="Glycosidases"/>
    <property type="match status" value="1"/>
</dbReference>
<dbReference type="InterPro" id="IPR051913">
    <property type="entry name" value="GH2_Domain-Containing"/>
</dbReference>
<dbReference type="RefSeq" id="WP_307293989.1">
    <property type="nucleotide sequence ID" value="NZ_JAUSXV010000001.1"/>
</dbReference>
<dbReference type="GO" id="GO:0005975">
    <property type="term" value="P:carbohydrate metabolic process"/>
    <property type="evidence" value="ECO:0007669"/>
    <property type="project" value="InterPro"/>
</dbReference>
<protein>
    <submittedName>
        <fullName evidence="2">Beta-galactosidase/beta-glucuronidase</fullName>
    </submittedName>
</protein>
<name>A0AAW8ETP3_9MICO</name>
<comment type="caution">
    <text evidence="2">The sequence shown here is derived from an EMBL/GenBank/DDBJ whole genome shotgun (WGS) entry which is preliminary data.</text>
</comment>
<organism evidence="2 3">
    <name type="scientific">Microbacterium natoriense</name>
    <dbReference type="NCBI Taxonomy" id="284570"/>
    <lineage>
        <taxon>Bacteria</taxon>
        <taxon>Bacillati</taxon>
        <taxon>Actinomycetota</taxon>
        <taxon>Actinomycetes</taxon>
        <taxon>Micrococcales</taxon>
        <taxon>Microbacteriaceae</taxon>
        <taxon>Microbacterium</taxon>
    </lineage>
</organism>
<dbReference type="InterPro" id="IPR006103">
    <property type="entry name" value="Glyco_hydro_2_cat"/>
</dbReference>
<dbReference type="InterPro" id="IPR036156">
    <property type="entry name" value="Beta-gal/glucu_dom_sf"/>
</dbReference>
<dbReference type="InterPro" id="IPR008979">
    <property type="entry name" value="Galactose-bd-like_sf"/>
</dbReference>
<keyword evidence="3" id="KW-1185">Reference proteome</keyword>
<dbReference type="Proteomes" id="UP001244427">
    <property type="component" value="Unassembled WGS sequence"/>
</dbReference>
<dbReference type="AlphaFoldDB" id="A0AAW8ETP3"/>
<dbReference type="PANTHER" id="PTHR42732">
    <property type="entry name" value="BETA-GALACTOSIDASE"/>
    <property type="match status" value="1"/>
</dbReference>
<dbReference type="SUPFAM" id="SSF51445">
    <property type="entry name" value="(Trans)glycosidases"/>
    <property type="match status" value="1"/>
</dbReference>
<feature type="domain" description="Glycoside hydrolase family 2 catalytic" evidence="1">
    <location>
        <begin position="310"/>
        <end position="524"/>
    </location>
</feature>
<dbReference type="Pfam" id="PF02836">
    <property type="entry name" value="Glyco_hydro_2_C"/>
    <property type="match status" value="1"/>
</dbReference>
<reference evidence="2 3" key="1">
    <citation type="submission" date="2023-07" db="EMBL/GenBank/DDBJ databases">
        <title>Comparative genomics of wheat-associated soil bacteria to identify genetic determinants of phenazine resistance.</title>
        <authorList>
            <person name="Mouncey N."/>
        </authorList>
    </citation>
    <scope>NUCLEOTIDE SEQUENCE [LARGE SCALE GENOMIC DNA]</scope>
    <source>
        <strain evidence="2 3">W4I9-1</strain>
    </source>
</reference>
<gene>
    <name evidence="2" type="ORF">QFZ53_000882</name>
</gene>